<comment type="caution">
    <text evidence="2">The sequence shown here is derived from an EMBL/GenBank/DDBJ whole genome shotgun (WGS) entry which is preliminary data.</text>
</comment>
<name>A0ABR3F0N5_9AGAR</name>
<dbReference type="SUPFAM" id="SSF81383">
    <property type="entry name" value="F-box domain"/>
    <property type="match status" value="1"/>
</dbReference>
<evidence type="ECO:0000313" key="2">
    <source>
        <dbReference type="EMBL" id="KAL0568766.1"/>
    </source>
</evidence>
<dbReference type="Proteomes" id="UP001465976">
    <property type="component" value="Unassembled WGS sequence"/>
</dbReference>
<gene>
    <name evidence="2" type="ORF">V5O48_013217</name>
</gene>
<protein>
    <recommendedName>
        <fullName evidence="1">F-box domain-containing protein</fullName>
    </recommendedName>
</protein>
<dbReference type="PROSITE" id="PS50181">
    <property type="entry name" value="FBOX"/>
    <property type="match status" value="1"/>
</dbReference>
<evidence type="ECO:0000259" key="1">
    <source>
        <dbReference type="PROSITE" id="PS50181"/>
    </source>
</evidence>
<reference evidence="2 3" key="1">
    <citation type="submission" date="2024-02" db="EMBL/GenBank/DDBJ databases">
        <title>A draft genome for the cacao thread blight pathogen Marasmius crinis-equi.</title>
        <authorList>
            <person name="Cohen S.P."/>
            <person name="Baruah I.K."/>
            <person name="Amoako-Attah I."/>
            <person name="Bukari Y."/>
            <person name="Meinhardt L.W."/>
            <person name="Bailey B.A."/>
        </authorList>
    </citation>
    <scope>NUCLEOTIDE SEQUENCE [LARGE SCALE GENOMIC DNA]</scope>
    <source>
        <strain evidence="2 3">GH-76</strain>
    </source>
</reference>
<feature type="domain" description="F-box" evidence="1">
    <location>
        <begin position="6"/>
        <end position="50"/>
    </location>
</feature>
<keyword evidence="3" id="KW-1185">Reference proteome</keyword>
<dbReference type="CDD" id="cd09917">
    <property type="entry name" value="F-box_SF"/>
    <property type="match status" value="1"/>
</dbReference>
<accession>A0ABR3F0N5</accession>
<proteinExistence type="predicted"/>
<dbReference type="Pfam" id="PF00646">
    <property type="entry name" value="F-box"/>
    <property type="match status" value="1"/>
</dbReference>
<evidence type="ECO:0000313" key="3">
    <source>
        <dbReference type="Proteomes" id="UP001465976"/>
    </source>
</evidence>
<sequence>MEIFPESELLRLPPELKDEIFQWLPILDLCSLPHTCRSLAKTFEGQWGRLCSSRKIPPPPGDLPHLLWFRLIFDSGAEGFCQFCQETRGKFRFKLLTWACSGCERIDWRPWEVSAAHPLFPEDISSWIADALAKAEEYQRWYDATVVGMLTENLETFHTNRWVRILELEGRWIREFDEDDSGSDDDEDGQIGKTRVLCFREESIPADGK</sequence>
<dbReference type="InterPro" id="IPR001810">
    <property type="entry name" value="F-box_dom"/>
</dbReference>
<dbReference type="InterPro" id="IPR036047">
    <property type="entry name" value="F-box-like_dom_sf"/>
</dbReference>
<organism evidence="2 3">
    <name type="scientific">Marasmius crinis-equi</name>
    <dbReference type="NCBI Taxonomy" id="585013"/>
    <lineage>
        <taxon>Eukaryota</taxon>
        <taxon>Fungi</taxon>
        <taxon>Dikarya</taxon>
        <taxon>Basidiomycota</taxon>
        <taxon>Agaricomycotina</taxon>
        <taxon>Agaricomycetes</taxon>
        <taxon>Agaricomycetidae</taxon>
        <taxon>Agaricales</taxon>
        <taxon>Marasmiineae</taxon>
        <taxon>Marasmiaceae</taxon>
        <taxon>Marasmius</taxon>
    </lineage>
</organism>
<dbReference type="EMBL" id="JBAHYK010001263">
    <property type="protein sequence ID" value="KAL0568766.1"/>
    <property type="molecule type" value="Genomic_DNA"/>
</dbReference>